<feature type="chain" id="PRO_5045336451" description="DUF2541 family protein" evidence="1">
    <location>
        <begin position="23"/>
        <end position="155"/>
    </location>
</feature>
<evidence type="ECO:0008006" key="4">
    <source>
        <dbReference type="Google" id="ProtNLM"/>
    </source>
</evidence>
<feature type="signal peptide" evidence="1">
    <location>
        <begin position="1"/>
        <end position="22"/>
    </location>
</feature>
<name>A0ABV5HQ58_9VIBR</name>
<dbReference type="Proteomes" id="UP001589645">
    <property type="component" value="Unassembled WGS sequence"/>
</dbReference>
<accession>A0ABV5HQ58</accession>
<organism evidence="2 3">
    <name type="scientific">Vibrio olivae</name>
    <dbReference type="NCBI Taxonomy" id="1243002"/>
    <lineage>
        <taxon>Bacteria</taxon>
        <taxon>Pseudomonadati</taxon>
        <taxon>Pseudomonadota</taxon>
        <taxon>Gammaproteobacteria</taxon>
        <taxon>Vibrionales</taxon>
        <taxon>Vibrionaceae</taxon>
        <taxon>Vibrio</taxon>
    </lineage>
</organism>
<evidence type="ECO:0000313" key="3">
    <source>
        <dbReference type="Proteomes" id="UP001589645"/>
    </source>
</evidence>
<sequence length="155" mass="17227">MNYINWLLLTVCLLASSTQSWANSKEPEWVLLDTATLSLSSEKSHISLKKIVSRRDFSHIKLVCVQGEVDIRSLSLKMTTGEARTYQTFNLLTKGASTRELSLPGTRQSNLTRFTVTYANWDAKTAGNLGGDNLTKLEIWGQKIPPAPAKKSTQP</sequence>
<keyword evidence="1" id="KW-0732">Signal</keyword>
<gene>
    <name evidence="2" type="ORF">ACFFUV_13065</name>
</gene>
<comment type="caution">
    <text evidence="2">The sequence shown here is derived from an EMBL/GenBank/DDBJ whole genome shotgun (WGS) entry which is preliminary data.</text>
</comment>
<evidence type="ECO:0000313" key="2">
    <source>
        <dbReference type="EMBL" id="MFB9135897.1"/>
    </source>
</evidence>
<dbReference type="EMBL" id="JBHMEP010000003">
    <property type="protein sequence ID" value="MFB9135897.1"/>
    <property type="molecule type" value="Genomic_DNA"/>
</dbReference>
<keyword evidence="3" id="KW-1185">Reference proteome</keyword>
<protein>
    <recommendedName>
        <fullName evidence="4">DUF2541 family protein</fullName>
    </recommendedName>
</protein>
<reference evidence="2 3" key="1">
    <citation type="submission" date="2024-09" db="EMBL/GenBank/DDBJ databases">
        <authorList>
            <person name="Sun Q."/>
            <person name="Mori K."/>
        </authorList>
    </citation>
    <scope>NUCLEOTIDE SEQUENCE [LARGE SCALE GENOMIC DNA]</scope>
    <source>
        <strain evidence="2 3">CECT 8064</strain>
    </source>
</reference>
<dbReference type="RefSeq" id="WP_390193474.1">
    <property type="nucleotide sequence ID" value="NZ_JBHMEP010000003.1"/>
</dbReference>
<proteinExistence type="predicted"/>
<evidence type="ECO:0000256" key="1">
    <source>
        <dbReference type="SAM" id="SignalP"/>
    </source>
</evidence>